<dbReference type="RefSeq" id="WP_144044821.1">
    <property type="nucleotide sequence ID" value="NZ_CP041614.1"/>
</dbReference>
<keyword evidence="1" id="KW-0732">Signal</keyword>
<dbReference type="Proteomes" id="UP000315947">
    <property type="component" value="Chromosome"/>
</dbReference>
<dbReference type="EMBL" id="CP041614">
    <property type="protein sequence ID" value="QDO82432.1"/>
    <property type="molecule type" value="Genomic_DNA"/>
</dbReference>
<feature type="chain" id="PRO_5045894196" evidence="1">
    <location>
        <begin position="29"/>
        <end position="465"/>
    </location>
</feature>
<protein>
    <submittedName>
        <fullName evidence="2">Conjugal transfer protein TraH</fullName>
    </submittedName>
</protein>
<gene>
    <name evidence="2" type="ORF">FM037_03205</name>
</gene>
<name>A0ABX5WW85_9GAMM</name>
<sequence>MTRLLEMKDVLLSGAIALSLLFTPMAHAAGVSGSLNDFFNHLGYGANVTHPAAFKGQSANYYSGGNLFVRSHIRDAQLVSVQMPSVAAGCGGIDMFMGGFSHINSDALVQQGKAIIANAVPFAVDLALQTWAPQIKQIKDTLTAIADKYLNQSINSCEAAQAGVSALAGFAGAGSQKYICATMGTQNNAFADWVAGQQACGAGGQANNQLANAKNDPALKDMVRHSVNIVWSAMLKNSFLANDPTLAEFLMSISGTYIYDASGNARRYGSLLTHNNNLINSLLAGGEAQIYRCSNHAIDQCLAPSQTTTTISPNKGLQYRVETLLRELASKMQNDISLTDNDKSLLEYTSLPVMTLLRTELEAGLAPQTHTYAKVISVQFITLYLQNMLSIVKTSITATNNDPKDIDRIERDIIHANRFLDGLTAKAQSEAIAAHQFIMQNQHIRKQITGAMSAKAKSNLTFGEH</sequence>
<dbReference type="InterPro" id="IPR010927">
    <property type="entry name" value="T4SS_TraH"/>
</dbReference>
<proteinExistence type="predicted"/>
<accession>A0ABX5WW85</accession>
<feature type="signal peptide" evidence="1">
    <location>
        <begin position="1"/>
        <end position="28"/>
    </location>
</feature>
<keyword evidence="3" id="KW-1185">Reference proteome</keyword>
<evidence type="ECO:0000256" key="1">
    <source>
        <dbReference type="SAM" id="SignalP"/>
    </source>
</evidence>
<evidence type="ECO:0000313" key="2">
    <source>
        <dbReference type="EMBL" id="QDO82432.1"/>
    </source>
</evidence>
<dbReference type="Pfam" id="PF06122">
    <property type="entry name" value="TraH"/>
    <property type="match status" value="1"/>
</dbReference>
<organism evidence="2 3">
    <name type="scientific">Shewanella psychropiezotolerans</name>
    <dbReference type="NCBI Taxonomy" id="2593655"/>
    <lineage>
        <taxon>Bacteria</taxon>
        <taxon>Pseudomonadati</taxon>
        <taxon>Pseudomonadota</taxon>
        <taxon>Gammaproteobacteria</taxon>
        <taxon>Alteromonadales</taxon>
        <taxon>Shewanellaceae</taxon>
        <taxon>Shewanella</taxon>
    </lineage>
</organism>
<evidence type="ECO:0000313" key="3">
    <source>
        <dbReference type="Proteomes" id="UP000315947"/>
    </source>
</evidence>
<reference evidence="2 3" key="1">
    <citation type="submission" date="2019-07" db="EMBL/GenBank/DDBJ databases">
        <title>Shewanella sp. YLB-06 whole genomic sequence.</title>
        <authorList>
            <person name="Yu L."/>
        </authorList>
    </citation>
    <scope>NUCLEOTIDE SEQUENCE [LARGE SCALE GENOMIC DNA]</scope>
    <source>
        <strain evidence="2 3">YLB-06</strain>
    </source>
</reference>